<evidence type="ECO:0000256" key="1">
    <source>
        <dbReference type="SAM" id="MobiDB-lite"/>
    </source>
</evidence>
<gene>
    <name evidence="3" type="ORF">V5799_021778</name>
</gene>
<keyword evidence="2" id="KW-0472">Membrane</keyword>
<keyword evidence="2" id="KW-0812">Transmembrane</keyword>
<organism evidence="3 4">
    <name type="scientific">Amblyomma americanum</name>
    <name type="common">Lone star tick</name>
    <dbReference type="NCBI Taxonomy" id="6943"/>
    <lineage>
        <taxon>Eukaryota</taxon>
        <taxon>Metazoa</taxon>
        <taxon>Ecdysozoa</taxon>
        <taxon>Arthropoda</taxon>
        <taxon>Chelicerata</taxon>
        <taxon>Arachnida</taxon>
        <taxon>Acari</taxon>
        <taxon>Parasitiformes</taxon>
        <taxon>Ixodida</taxon>
        <taxon>Ixodoidea</taxon>
        <taxon>Ixodidae</taxon>
        <taxon>Amblyomminae</taxon>
        <taxon>Amblyomma</taxon>
    </lineage>
</organism>
<evidence type="ECO:0000256" key="2">
    <source>
        <dbReference type="SAM" id="Phobius"/>
    </source>
</evidence>
<evidence type="ECO:0000313" key="3">
    <source>
        <dbReference type="EMBL" id="KAK8788443.1"/>
    </source>
</evidence>
<feature type="region of interest" description="Disordered" evidence="1">
    <location>
        <begin position="1"/>
        <end position="23"/>
    </location>
</feature>
<sequence>MEYETEKSISDQSNLTTDNKEEVQDQRCTEVLIIIVFFVLALVSAVAWAMLITALVEDKGDGLGKHGDDLLSDGTVQSEEPPVEVVAVPRRTPQRDSSTPSPTTSREVPATPRTPPPGRTTPPSTTSKITVRTTASAGPLTAGTTVTTKTTIIGDRPLNEALFCTYGTSTTANTKFPWDGLCDFIFYDSMYKNGVNTLNQTTPYSADMEVVLRQAESGGYTKTQFGLGFSFTSARTLLLRYASGYKSTIDQFLHRGVSHLGIIDCPVYGMAPSQINQVFGAISVLSRDLKPLRDRGQAAFLVVGVISFNNAWNEYFKNQFTVKNEFKPNLFISHGYQLSQDWVRTPCLTTPPTVLVKPPHRQQDIHDLHDAMRALREISAAAGAPALLLSVTMKGRWTELLANSTAKVFSQCSQKSPRHPSSSYTAVCNTEPFASTLQYDSEGYAMRAYNAQNHHMFLYDDEQAFCEKLCKARANYTQLWFGVAVFDLEYEDGDNTCSTRNKAGSFSRLKTVAELLLRFSSHNADWSPENCCSFWRS</sequence>
<keyword evidence="2" id="KW-1133">Transmembrane helix</keyword>
<accession>A0AAQ4FNY5</accession>
<dbReference type="EMBL" id="JARKHS020000793">
    <property type="protein sequence ID" value="KAK8788443.1"/>
    <property type="molecule type" value="Genomic_DNA"/>
</dbReference>
<feature type="region of interest" description="Disordered" evidence="1">
    <location>
        <begin position="66"/>
        <end position="142"/>
    </location>
</feature>
<dbReference type="AlphaFoldDB" id="A0AAQ4FNY5"/>
<proteinExistence type="predicted"/>
<comment type="caution">
    <text evidence="3">The sequence shown here is derived from an EMBL/GenBank/DDBJ whole genome shotgun (WGS) entry which is preliminary data.</text>
</comment>
<feature type="compositionally biased region" description="Low complexity" evidence="1">
    <location>
        <begin position="79"/>
        <end position="106"/>
    </location>
</feature>
<dbReference type="Proteomes" id="UP001321473">
    <property type="component" value="Unassembled WGS sequence"/>
</dbReference>
<reference evidence="3 4" key="1">
    <citation type="journal article" date="2023" name="Arcadia Sci">
        <title>De novo assembly of a long-read Amblyomma americanum tick genome.</title>
        <authorList>
            <person name="Chou S."/>
            <person name="Poskanzer K.E."/>
            <person name="Rollins M."/>
            <person name="Thuy-Boun P.S."/>
        </authorList>
    </citation>
    <scope>NUCLEOTIDE SEQUENCE [LARGE SCALE GENOMIC DNA]</scope>
    <source>
        <strain evidence="3">F_SG_1</strain>
        <tissue evidence="3">Salivary glands</tissue>
    </source>
</reference>
<keyword evidence="4" id="KW-1185">Reference proteome</keyword>
<name>A0AAQ4FNY5_AMBAM</name>
<evidence type="ECO:0000313" key="4">
    <source>
        <dbReference type="Proteomes" id="UP001321473"/>
    </source>
</evidence>
<protein>
    <submittedName>
        <fullName evidence="3">Uncharacterized protein</fullName>
    </submittedName>
</protein>
<feature type="transmembrane region" description="Helical" evidence="2">
    <location>
        <begin position="31"/>
        <end position="56"/>
    </location>
</feature>